<evidence type="ECO:0000313" key="8">
    <source>
        <dbReference type="Proteomes" id="UP001155587"/>
    </source>
</evidence>
<evidence type="ECO:0000256" key="3">
    <source>
        <dbReference type="ARBA" id="ARBA00023237"/>
    </source>
</evidence>
<reference evidence="7" key="1">
    <citation type="submission" date="2022-02" db="EMBL/GenBank/DDBJ databases">
        <title>Vibrio sp. nov, a new bacterium isolated from seawater.</title>
        <authorList>
            <person name="Yuan Y."/>
        </authorList>
    </citation>
    <scope>NUCLEOTIDE SEQUENCE</scope>
    <source>
        <strain evidence="7">ZSDZ65</strain>
    </source>
</reference>
<comment type="subcellular location">
    <subcellularLocation>
        <location evidence="1">Cell outer membrane</location>
    </subcellularLocation>
</comment>
<dbReference type="PROSITE" id="PS00018">
    <property type="entry name" value="EF_HAND_1"/>
    <property type="match status" value="1"/>
</dbReference>
<keyword evidence="8" id="KW-1185">Reference proteome</keyword>
<dbReference type="InterPro" id="IPR028974">
    <property type="entry name" value="TSP_type-3_rpt"/>
</dbReference>
<dbReference type="InterPro" id="IPR018247">
    <property type="entry name" value="EF_Hand_1_Ca_BS"/>
</dbReference>
<comment type="caution">
    <text evidence="7">The sequence shown here is derived from an EMBL/GenBank/DDBJ whole genome shotgun (WGS) entry which is preliminary data.</text>
</comment>
<feature type="chain" id="PRO_5040822784" evidence="5">
    <location>
        <begin position="26"/>
        <end position="207"/>
    </location>
</feature>
<dbReference type="PANTHER" id="PTHR30329">
    <property type="entry name" value="STATOR ELEMENT OF FLAGELLAR MOTOR COMPLEX"/>
    <property type="match status" value="1"/>
</dbReference>
<evidence type="ECO:0000256" key="4">
    <source>
        <dbReference type="PROSITE-ProRule" id="PRU00473"/>
    </source>
</evidence>
<keyword evidence="2 4" id="KW-0472">Membrane</keyword>
<dbReference type="InterPro" id="IPR006665">
    <property type="entry name" value="OmpA-like"/>
</dbReference>
<dbReference type="PRINTS" id="PR01021">
    <property type="entry name" value="OMPADOMAIN"/>
</dbReference>
<evidence type="ECO:0000313" key="7">
    <source>
        <dbReference type="EMBL" id="MCW8344466.1"/>
    </source>
</evidence>
<sequence>MKLQNLLLLCSLVAFSATSTATTHAQDEYDYIPTPLADQKADLIDDDSDGVINARDLCVVTPNGSVIDNDGCEKHIDTTQSMAIRVLFDNNSTTIKSVFQNQIRQMADFLKAYPDTTIEIQGYASIVGNPEKNLVLSQNRADAVRQAIINNGISPNRLTIVGFGDTKPEELGSNEFSHAMNRKVVASVVGYKGEVEKQWTIFTKIDK</sequence>
<feature type="signal peptide" evidence="5">
    <location>
        <begin position="1"/>
        <end position="25"/>
    </location>
</feature>
<dbReference type="SUPFAM" id="SSF103647">
    <property type="entry name" value="TSP type-3 repeat"/>
    <property type="match status" value="1"/>
</dbReference>
<feature type="domain" description="OmpA-like" evidence="6">
    <location>
        <begin position="75"/>
        <end position="192"/>
    </location>
</feature>
<dbReference type="Gene3D" id="3.30.1330.60">
    <property type="entry name" value="OmpA-like domain"/>
    <property type="match status" value="1"/>
</dbReference>
<dbReference type="RefSeq" id="WP_265672893.1">
    <property type="nucleotide sequence ID" value="NZ_JAKRRY010000001.1"/>
</dbReference>
<evidence type="ECO:0000256" key="2">
    <source>
        <dbReference type="ARBA" id="ARBA00023136"/>
    </source>
</evidence>
<dbReference type="EMBL" id="JAKRRY010000001">
    <property type="protein sequence ID" value="MCW8344466.1"/>
    <property type="molecule type" value="Genomic_DNA"/>
</dbReference>
<dbReference type="CDD" id="cd07185">
    <property type="entry name" value="OmpA_C-like"/>
    <property type="match status" value="1"/>
</dbReference>
<protein>
    <submittedName>
        <fullName evidence="7">OmpA family protein</fullName>
    </submittedName>
</protein>
<evidence type="ECO:0000256" key="5">
    <source>
        <dbReference type="SAM" id="SignalP"/>
    </source>
</evidence>
<organism evidence="7 8">
    <name type="scientific">Vibrio qingdaonensis</name>
    <dbReference type="NCBI Taxonomy" id="2829491"/>
    <lineage>
        <taxon>Bacteria</taxon>
        <taxon>Pseudomonadati</taxon>
        <taxon>Pseudomonadota</taxon>
        <taxon>Gammaproteobacteria</taxon>
        <taxon>Vibrionales</taxon>
        <taxon>Vibrionaceae</taxon>
        <taxon>Vibrio</taxon>
    </lineage>
</organism>
<dbReference type="PANTHER" id="PTHR30329:SF21">
    <property type="entry name" value="LIPOPROTEIN YIAD-RELATED"/>
    <property type="match status" value="1"/>
</dbReference>
<dbReference type="GO" id="GO:0009279">
    <property type="term" value="C:cell outer membrane"/>
    <property type="evidence" value="ECO:0007669"/>
    <property type="project" value="UniProtKB-SubCell"/>
</dbReference>
<dbReference type="SUPFAM" id="SSF103088">
    <property type="entry name" value="OmpA-like"/>
    <property type="match status" value="1"/>
</dbReference>
<dbReference type="InterPro" id="IPR036737">
    <property type="entry name" value="OmpA-like_sf"/>
</dbReference>
<keyword evidence="3" id="KW-0998">Cell outer membrane</keyword>
<dbReference type="Pfam" id="PF00691">
    <property type="entry name" value="OmpA"/>
    <property type="match status" value="1"/>
</dbReference>
<dbReference type="InterPro" id="IPR050330">
    <property type="entry name" value="Bact_OuterMem_StrucFunc"/>
</dbReference>
<evidence type="ECO:0000259" key="6">
    <source>
        <dbReference type="PROSITE" id="PS51123"/>
    </source>
</evidence>
<name>A0A9X3HUP9_9VIBR</name>
<dbReference type="GO" id="GO:0005509">
    <property type="term" value="F:calcium ion binding"/>
    <property type="evidence" value="ECO:0007669"/>
    <property type="project" value="InterPro"/>
</dbReference>
<keyword evidence="5" id="KW-0732">Signal</keyword>
<dbReference type="PROSITE" id="PS51123">
    <property type="entry name" value="OMPA_2"/>
    <property type="match status" value="1"/>
</dbReference>
<proteinExistence type="predicted"/>
<dbReference type="InterPro" id="IPR006664">
    <property type="entry name" value="OMP_bac"/>
</dbReference>
<gene>
    <name evidence="7" type="ORF">MD535_00300</name>
</gene>
<dbReference type="AlphaFoldDB" id="A0A9X3HUP9"/>
<evidence type="ECO:0000256" key="1">
    <source>
        <dbReference type="ARBA" id="ARBA00004442"/>
    </source>
</evidence>
<dbReference type="Proteomes" id="UP001155587">
    <property type="component" value="Unassembled WGS sequence"/>
</dbReference>
<accession>A0A9X3HUP9</accession>